<accession>A0A1C9KC51</accession>
<keyword evidence="6" id="KW-1185">Reference proteome</keyword>
<evidence type="ECO:0000313" key="5">
    <source>
        <dbReference type="EMBL" id="AOP31737.1"/>
    </source>
</evidence>
<evidence type="ECO:0000256" key="3">
    <source>
        <dbReference type="ARBA" id="ARBA00034827"/>
    </source>
</evidence>
<evidence type="ECO:0000256" key="1">
    <source>
        <dbReference type="ARBA" id="ARBA00025062"/>
    </source>
</evidence>
<sequence length="352" mass="39640">MGFCIPLRSKMLRRGSRKSSSIISRRPTPKKHNMVTELEGRIKKNSYVESTNHGNVLLDSIFVSTMQVDMFDSLINDSTDYEAMDLLNVTYNIKPVTVTDIKLDSILDRDGNFRPTNCYIIKLKHRDGFTKGALYLGHSAGFTATICLKNDGVSGLYIPGTSVIRSNICQGDTIVSRSSRGVQFFPQIGGDAIYLIVSLCPTKKLIDSGFSIPEILSNENAKIAARILSEKRKEIIMHIDTLVQYRVQLESTYYNSCMLSEFLHYCNSYSNIINESLLKETIQKDINITHTNITTLLNEITKIIKLVKSLVDKEDTELVNKFITDEIKSYGGVKNRDVIVNSLCLANLDFHL</sequence>
<proteinExistence type="inferred from homology"/>
<reference evidence="5 6" key="1">
    <citation type="journal article" date="2016" name="Virus Genes">
        <title>The genomes of three North American orthopoxviruses.</title>
        <authorList>
            <person name="Smithson C."/>
            <person name="Tang N."/>
            <person name="Sammons S."/>
            <person name="Frace M."/>
            <person name="Batra D."/>
            <person name="Li Y."/>
            <person name="Emerson G.L."/>
            <person name="Carroll D.S."/>
            <person name="Upton C."/>
        </authorList>
    </citation>
    <scope>NUCLEOTIDE SEQUENCE [LARGE SCALE GENOMIC DNA]</scope>
    <source>
        <strain evidence="5 6">CA</strain>
    </source>
</reference>
<dbReference type="KEGG" id="vg:29063994"/>
<organism evidence="5 6">
    <name type="scientific">Volepox virus</name>
    <dbReference type="NCBI Taxonomy" id="28874"/>
    <lineage>
        <taxon>Viruses</taxon>
        <taxon>Varidnaviria</taxon>
        <taxon>Bamfordvirae</taxon>
        <taxon>Nucleocytoviricota</taxon>
        <taxon>Pokkesviricetes</taxon>
        <taxon>Chitovirales</taxon>
        <taxon>Poxviridae</taxon>
        <taxon>Chordopoxvirinae</taxon>
        <taxon>Orthopoxvirus</taxon>
        <taxon>Orthopoxvirus volepox</taxon>
    </lineage>
</organism>
<dbReference type="Proteomes" id="UP000203649">
    <property type="component" value="Segment"/>
</dbReference>
<dbReference type="GeneID" id="29063994"/>
<evidence type="ECO:0000256" key="2">
    <source>
        <dbReference type="ARBA" id="ARBA00034743"/>
    </source>
</evidence>
<protein>
    <recommendedName>
        <fullName evidence="3">Protein OPG055</fullName>
    </recommendedName>
    <alternativeName>
        <fullName evidence="4">Protein F11</fullName>
    </alternativeName>
</protein>
<name>A0A1C9KC51_9POXV</name>
<dbReference type="EMBL" id="KU749311">
    <property type="protein sequence ID" value="AOP31737.1"/>
    <property type="molecule type" value="Genomic_DNA"/>
</dbReference>
<evidence type="ECO:0000256" key="4">
    <source>
        <dbReference type="ARBA" id="ARBA00034919"/>
    </source>
</evidence>
<comment type="similarity">
    <text evidence="2">Belongs to the orthopoxvirus OPG055 family.</text>
</comment>
<dbReference type="RefSeq" id="YP_009281795.1">
    <property type="nucleotide sequence ID" value="NC_031033.1"/>
</dbReference>
<gene>
    <name evidence="5" type="ORF">VPXV-CA-047</name>
</gene>
<comment type="function">
    <text evidence="1">Stimulates increases in peripheral microtubule dynamics and may increase the motility of the infected cells, contributing to cell-to-cell spread of the virus. Seems to inhibit the signaling via the GTPase RHOA and DIAPH1/mDia.</text>
</comment>
<dbReference type="PIRSF" id="PIRSF015981">
    <property type="entry name" value="VAC_F11L"/>
    <property type="match status" value="1"/>
</dbReference>
<dbReference type="InterPro" id="IPR007027">
    <property type="entry name" value="Poxvirus_F11"/>
</dbReference>
<evidence type="ECO:0000313" key="6">
    <source>
        <dbReference type="Proteomes" id="UP000203649"/>
    </source>
</evidence>
<dbReference type="Pfam" id="PF04943">
    <property type="entry name" value="Pox_F11"/>
    <property type="match status" value="1"/>
</dbReference>